<dbReference type="Gene3D" id="3.40.50.1000">
    <property type="entry name" value="HAD superfamily/HAD-like"/>
    <property type="match status" value="1"/>
</dbReference>
<evidence type="ECO:0000313" key="2">
    <source>
        <dbReference type="EMBL" id="KAA6373383.1"/>
    </source>
</evidence>
<dbReference type="Proteomes" id="UP000324800">
    <property type="component" value="Unassembled WGS sequence"/>
</dbReference>
<dbReference type="OrthoDB" id="413953at2759"/>
<evidence type="ECO:0000313" key="3">
    <source>
        <dbReference type="Proteomes" id="UP000324800"/>
    </source>
</evidence>
<proteinExistence type="predicted"/>
<gene>
    <name evidence="2" type="ORF">EZS28_031090</name>
</gene>
<sequence length="114" mass="13207">MSQTERHKPYPDPIFYAMKELKITDPKRVLFVGDAQTDIQSGLSANIFTALVPHSMSKQKLTSKPHYMLNSFDDVLSLCYGRGIEIAKDEDLMKEKQKKKQKKDQDQEVEEEEE</sequence>
<dbReference type="SUPFAM" id="SSF56784">
    <property type="entry name" value="HAD-like"/>
    <property type="match status" value="1"/>
</dbReference>
<dbReference type="InterPro" id="IPR023214">
    <property type="entry name" value="HAD_sf"/>
</dbReference>
<protein>
    <submittedName>
        <fullName evidence="2">Uncharacterized protein</fullName>
    </submittedName>
</protein>
<dbReference type="InterPro" id="IPR036412">
    <property type="entry name" value="HAD-like_sf"/>
</dbReference>
<dbReference type="EMBL" id="SNRW01012800">
    <property type="protein sequence ID" value="KAA6373383.1"/>
    <property type="molecule type" value="Genomic_DNA"/>
</dbReference>
<name>A0A5J4USP3_9EUKA</name>
<dbReference type="InterPro" id="IPR041492">
    <property type="entry name" value="HAD_2"/>
</dbReference>
<comment type="caution">
    <text evidence="2">The sequence shown here is derived from an EMBL/GenBank/DDBJ whole genome shotgun (WGS) entry which is preliminary data.</text>
</comment>
<feature type="region of interest" description="Disordered" evidence="1">
    <location>
        <begin position="90"/>
        <end position="114"/>
    </location>
</feature>
<dbReference type="Pfam" id="PF13419">
    <property type="entry name" value="HAD_2"/>
    <property type="match status" value="1"/>
</dbReference>
<reference evidence="2 3" key="1">
    <citation type="submission" date="2019-03" db="EMBL/GenBank/DDBJ databases">
        <title>Single cell metagenomics reveals metabolic interactions within the superorganism composed of flagellate Streblomastix strix and complex community of Bacteroidetes bacteria on its surface.</title>
        <authorList>
            <person name="Treitli S.C."/>
            <person name="Kolisko M."/>
            <person name="Husnik F."/>
            <person name="Keeling P."/>
            <person name="Hampl V."/>
        </authorList>
    </citation>
    <scope>NUCLEOTIDE SEQUENCE [LARGE SCALE GENOMIC DNA]</scope>
    <source>
        <strain evidence="2">ST1C</strain>
    </source>
</reference>
<dbReference type="AlphaFoldDB" id="A0A5J4USP3"/>
<organism evidence="2 3">
    <name type="scientific">Streblomastix strix</name>
    <dbReference type="NCBI Taxonomy" id="222440"/>
    <lineage>
        <taxon>Eukaryota</taxon>
        <taxon>Metamonada</taxon>
        <taxon>Preaxostyla</taxon>
        <taxon>Oxymonadida</taxon>
        <taxon>Streblomastigidae</taxon>
        <taxon>Streblomastix</taxon>
    </lineage>
</organism>
<evidence type="ECO:0000256" key="1">
    <source>
        <dbReference type="SAM" id="MobiDB-lite"/>
    </source>
</evidence>
<accession>A0A5J4USP3</accession>